<dbReference type="OrthoDB" id="9793351at2"/>
<dbReference type="STRING" id="1121400.SAMN02746065_11244"/>
<evidence type="ECO:0000313" key="2">
    <source>
        <dbReference type="EMBL" id="SMC84441.1"/>
    </source>
</evidence>
<dbReference type="Gene3D" id="3.40.50.150">
    <property type="entry name" value="Vaccinia Virus protein VP39"/>
    <property type="match status" value="1"/>
</dbReference>
<keyword evidence="3" id="KW-1185">Reference proteome</keyword>
<keyword evidence="1" id="KW-0620">Polyamine biosynthesis</keyword>
<name>A0A1W2CGZ8_9BACT</name>
<dbReference type="EMBL" id="FWXY01000012">
    <property type="protein sequence ID" value="SMC84441.1"/>
    <property type="molecule type" value="Genomic_DNA"/>
</dbReference>
<accession>A0A1W2CGZ8</accession>
<evidence type="ECO:0000313" key="3">
    <source>
        <dbReference type="Proteomes" id="UP000192418"/>
    </source>
</evidence>
<evidence type="ECO:0000256" key="1">
    <source>
        <dbReference type="ARBA" id="ARBA00023115"/>
    </source>
</evidence>
<proteinExistence type="predicted"/>
<protein>
    <submittedName>
        <fullName evidence="2">Spermine/spermidine synthase</fullName>
    </submittedName>
</protein>
<dbReference type="Proteomes" id="UP000192418">
    <property type="component" value="Unassembled WGS sequence"/>
</dbReference>
<dbReference type="GO" id="GO:0006596">
    <property type="term" value="P:polyamine biosynthetic process"/>
    <property type="evidence" value="ECO:0007669"/>
    <property type="project" value="UniProtKB-KW"/>
</dbReference>
<reference evidence="2 3" key="1">
    <citation type="submission" date="2017-04" db="EMBL/GenBank/DDBJ databases">
        <authorList>
            <person name="Afonso C.L."/>
            <person name="Miller P.J."/>
            <person name="Scott M.A."/>
            <person name="Spackman E."/>
            <person name="Goraichik I."/>
            <person name="Dimitrov K.M."/>
            <person name="Suarez D.L."/>
            <person name="Swayne D.E."/>
        </authorList>
    </citation>
    <scope>NUCLEOTIDE SEQUENCE [LARGE SCALE GENOMIC DNA]</scope>
    <source>
        <strain evidence="2 3">DSM 3385</strain>
    </source>
</reference>
<sequence>MIPWKQLDVAPTPDGKNEVILLRRGQEFSIRVDGQELMNSRMFSSEKVLAKLACNLISHRRGAKVVIGGLGMGFTLASALNHLESDARVIQVELLPAMVQWHDAFLGHLCDHAVTDQRVEIVTQDIIPFLNNGNQYFDAIILDVDNGPEGLTQTGNNNLYNKAGLGMLKGRLAPGGVLAVWSAKDCAPFTQRLKLAGFDPKVHTVSARPNNKGGKHTIWIATAR</sequence>
<dbReference type="InterPro" id="IPR029063">
    <property type="entry name" value="SAM-dependent_MTases_sf"/>
</dbReference>
<dbReference type="PANTHER" id="PTHR43317">
    <property type="entry name" value="THERMOSPERMINE SYNTHASE ACAULIS5"/>
    <property type="match status" value="1"/>
</dbReference>
<dbReference type="SUPFAM" id="SSF53335">
    <property type="entry name" value="S-adenosyl-L-methionine-dependent methyltransferases"/>
    <property type="match status" value="1"/>
</dbReference>
<dbReference type="RefSeq" id="WP_084069657.1">
    <property type="nucleotide sequence ID" value="NZ_FWXY01000012.1"/>
</dbReference>
<dbReference type="PANTHER" id="PTHR43317:SF3">
    <property type="entry name" value="BLR2883 PROTEIN"/>
    <property type="match status" value="1"/>
</dbReference>
<dbReference type="Pfam" id="PF01564">
    <property type="entry name" value="Spermine_synth"/>
    <property type="match status" value="1"/>
</dbReference>
<organism evidence="2 3">
    <name type="scientific">Desulfocicer vacuolatum DSM 3385</name>
    <dbReference type="NCBI Taxonomy" id="1121400"/>
    <lineage>
        <taxon>Bacteria</taxon>
        <taxon>Pseudomonadati</taxon>
        <taxon>Thermodesulfobacteriota</taxon>
        <taxon>Desulfobacteria</taxon>
        <taxon>Desulfobacterales</taxon>
        <taxon>Desulfobacteraceae</taxon>
        <taxon>Desulfocicer</taxon>
    </lineage>
</organism>
<dbReference type="AlphaFoldDB" id="A0A1W2CGZ8"/>
<gene>
    <name evidence="2" type="ORF">SAMN02746065_11244</name>
</gene>